<dbReference type="RefSeq" id="WP_081938236.1">
    <property type="nucleotide sequence ID" value="NZ_JBPKCJ010000007.1"/>
</dbReference>
<keyword evidence="5 8" id="KW-0689">Ribosomal protein</keyword>
<dbReference type="InterPro" id="IPR005324">
    <property type="entry name" value="Ribosomal_uS5_C"/>
</dbReference>
<keyword evidence="6 8" id="KW-0687">Ribonucleoprotein</keyword>
<evidence type="ECO:0000256" key="4">
    <source>
        <dbReference type="ARBA" id="ARBA00022884"/>
    </source>
</evidence>
<gene>
    <name evidence="8" type="primary">rpsE</name>
    <name evidence="11" type="ORF">LptCag_2757</name>
</gene>
<dbReference type="PROSITE" id="PS50881">
    <property type="entry name" value="S5_DSRBD"/>
    <property type="match status" value="1"/>
</dbReference>
<dbReference type="Gene3D" id="3.30.160.20">
    <property type="match status" value="1"/>
</dbReference>
<dbReference type="InterPro" id="IPR018192">
    <property type="entry name" value="Ribosomal_uS5_N_CS"/>
</dbReference>
<dbReference type="EMBL" id="JPGK01000018">
    <property type="protein sequence ID" value="KGA92512.1"/>
    <property type="molecule type" value="Genomic_DNA"/>
</dbReference>
<dbReference type="PATRIC" id="fig|178606.4.peg.2729"/>
<dbReference type="InterPro" id="IPR005712">
    <property type="entry name" value="Ribosomal_uS5_bac-type"/>
</dbReference>
<sequence length="161" mass="17025">MIVQKIDQNSLKDKVVFINRVSKVVKGGKRFSFSALVVVGNGNGVVGFGKGKAGEVPDAIKKAVENAKKNLVSIPLKQTTVPHEVIGHFGAEDVLIKPASEGTGMIAGGAVRAVMEVLGVTNILCKSLGSGNPYNVVRATIEGLKKLRSYHDVMLERKSSA</sequence>
<dbReference type="InterPro" id="IPR014721">
    <property type="entry name" value="Ribsml_uS5_D2-typ_fold_subgr"/>
</dbReference>
<dbReference type="Gene3D" id="3.30.230.10">
    <property type="match status" value="1"/>
</dbReference>
<accession>A0A094WA75</accession>
<keyword evidence="4 8" id="KW-0694">RNA-binding</keyword>
<dbReference type="Pfam" id="PF03719">
    <property type="entry name" value="Ribosomal_S5_C"/>
    <property type="match status" value="1"/>
</dbReference>
<dbReference type="FunFam" id="3.30.160.20:FF:000001">
    <property type="entry name" value="30S ribosomal protein S5"/>
    <property type="match status" value="1"/>
</dbReference>
<dbReference type="InterPro" id="IPR000851">
    <property type="entry name" value="Ribosomal_uS5"/>
</dbReference>
<comment type="caution">
    <text evidence="11">The sequence shown here is derived from an EMBL/GenBank/DDBJ whole genome shotgun (WGS) entry which is preliminary data.</text>
</comment>
<dbReference type="GO" id="GO:0042254">
    <property type="term" value="P:ribosome biogenesis"/>
    <property type="evidence" value="ECO:0007669"/>
    <property type="project" value="UniProtKB-ARBA"/>
</dbReference>
<evidence type="ECO:0000256" key="7">
    <source>
        <dbReference type="ARBA" id="ARBA00035255"/>
    </source>
</evidence>
<dbReference type="Pfam" id="PF00333">
    <property type="entry name" value="Ribosomal_S5"/>
    <property type="match status" value="1"/>
</dbReference>
<name>A0A094WA75_9BACT</name>
<keyword evidence="3 8" id="KW-0699">rRNA-binding</keyword>
<evidence type="ECO:0000256" key="2">
    <source>
        <dbReference type="ARBA" id="ARBA00008945"/>
    </source>
</evidence>
<dbReference type="GO" id="GO:0019843">
    <property type="term" value="F:rRNA binding"/>
    <property type="evidence" value="ECO:0007669"/>
    <property type="project" value="UniProtKB-UniRule"/>
</dbReference>
<evidence type="ECO:0000259" key="10">
    <source>
        <dbReference type="PROSITE" id="PS50881"/>
    </source>
</evidence>
<comment type="subunit">
    <text evidence="8">Part of the 30S ribosomal subunit. Contacts proteins S4 and S8.</text>
</comment>
<comment type="similarity">
    <text evidence="2 8 9">Belongs to the universal ribosomal protein uS5 family.</text>
</comment>
<organism evidence="11 12">
    <name type="scientific">Leptospirillum ferriphilum</name>
    <dbReference type="NCBI Taxonomy" id="178606"/>
    <lineage>
        <taxon>Bacteria</taxon>
        <taxon>Pseudomonadati</taxon>
        <taxon>Nitrospirota</taxon>
        <taxon>Nitrospiria</taxon>
        <taxon>Nitrospirales</taxon>
        <taxon>Nitrospiraceae</taxon>
        <taxon>Leptospirillum</taxon>
    </lineage>
</organism>
<evidence type="ECO:0000256" key="5">
    <source>
        <dbReference type="ARBA" id="ARBA00022980"/>
    </source>
</evidence>
<dbReference type="SUPFAM" id="SSF54768">
    <property type="entry name" value="dsRNA-binding domain-like"/>
    <property type="match status" value="1"/>
</dbReference>
<dbReference type="NCBIfam" id="TIGR01021">
    <property type="entry name" value="rpsE_bact"/>
    <property type="match status" value="1"/>
</dbReference>
<reference evidence="11 12" key="1">
    <citation type="submission" date="2014-06" db="EMBL/GenBank/DDBJ databases">
        <title>Draft genome sequence of iron oxidizing acidophile Leptospirillum ferriphilum DSM14647.</title>
        <authorList>
            <person name="Cardenas J.P."/>
            <person name="Lazcano M."/>
            <person name="Ossandon F.J."/>
            <person name="Corbett M."/>
            <person name="Holmes D.S."/>
            <person name="Watkin E."/>
        </authorList>
    </citation>
    <scope>NUCLEOTIDE SEQUENCE [LARGE SCALE GENOMIC DNA]</scope>
    <source>
        <strain evidence="11 12">DSM 14647</strain>
    </source>
</reference>
<comment type="domain">
    <text evidence="8">The N-terminal domain interacts with the head of the 30S subunit; the C-terminal domain interacts with the body and contacts protein S4. The interaction surface between S4 and S5 is involved in control of translational fidelity.</text>
</comment>
<dbReference type="PANTHER" id="PTHR48277">
    <property type="entry name" value="MITOCHONDRIAL RIBOSOMAL PROTEIN S5"/>
    <property type="match status" value="1"/>
</dbReference>
<dbReference type="Proteomes" id="UP000029452">
    <property type="component" value="Unassembled WGS sequence"/>
</dbReference>
<comment type="function">
    <text evidence="1 8">Located at the back of the 30S subunit body where it stabilizes the conformation of the head with respect to the body.</text>
</comment>
<dbReference type="AlphaFoldDB" id="A0A094WA75"/>
<evidence type="ECO:0000256" key="6">
    <source>
        <dbReference type="ARBA" id="ARBA00023274"/>
    </source>
</evidence>
<evidence type="ECO:0000256" key="1">
    <source>
        <dbReference type="ARBA" id="ARBA00003093"/>
    </source>
</evidence>
<dbReference type="HAMAP" id="MF_01307_B">
    <property type="entry name" value="Ribosomal_uS5_B"/>
    <property type="match status" value="1"/>
</dbReference>
<comment type="function">
    <text evidence="8">With S4 and S12 plays an important role in translational accuracy.</text>
</comment>
<dbReference type="SUPFAM" id="SSF54211">
    <property type="entry name" value="Ribosomal protein S5 domain 2-like"/>
    <property type="match status" value="1"/>
</dbReference>
<proteinExistence type="inferred from homology"/>
<evidence type="ECO:0000256" key="8">
    <source>
        <dbReference type="HAMAP-Rule" id="MF_01307"/>
    </source>
</evidence>
<dbReference type="GO" id="GO:0005737">
    <property type="term" value="C:cytoplasm"/>
    <property type="evidence" value="ECO:0007669"/>
    <property type="project" value="UniProtKB-ARBA"/>
</dbReference>
<protein>
    <recommendedName>
        <fullName evidence="7 8">Small ribosomal subunit protein uS5</fullName>
    </recommendedName>
</protein>
<evidence type="ECO:0000256" key="3">
    <source>
        <dbReference type="ARBA" id="ARBA00022730"/>
    </source>
</evidence>
<dbReference type="PROSITE" id="PS00585">
    <property type="entry name" value="RIBOSOMAL_S5"/>
    <property type="match status" value="1"/>
</dbReference>
<dbReference type="GO" id="GO:0006412">
    <property type="term" value="P:translation"/>
    <property type="evidence" value="ECO:0007669"/>
    <property type="project" value="UniProtKB-UniRule"/>
</dbReference>
<evidence type="ECO:0000256" key="9">
    <source>
        <dbReference type="RuleBase" id="RU003823"/>
    </source>
</evidence>
<dbReference type="InterPro" id="IPR020568">
    <property type="entry name" value="Ribosomal_Su5_D2-typ_SF"/>
</dbReference>
<dbReference type="GO" id="GO:0015935">
    <property type="term" value="C:small ribosomal subunit"/>
    <property type="evidence" value="ECO:0007669"/>
    <property type="project" value="InterPro"/>
</dbReference>
<dbReference type="InterPro" id="IPR013810">
    <property type="entry name" value="Ribosomal_uS5_N"/>
</dbReference>
<feature type="domain" description="S5 DRBM" evidence="10">
    <location>
        <begin position="11"/>
        <end position="74"/>
    </location>
</feature>
<dbReference type="FunFam" id="3.30.230.10:FF:000002">
    <property type="entry name" value="30S ribosomal protein S5"/>
    <property type="match status" value="1"/>
</dbReference>
<dbReference type="GO" id="GO:0003735">
    <property type="term" value="F:structural constituent of ribosome"/>
    <property type="evidence" value="ECO:0007669"/>
    <property type="project" value="UniProtKB-UniRule"/>
</dbReference>
<evidence type="ECO:0000313" key="11">
    <source>
        <dbReference type="EMBL" id="KGA92512.1"/>
    </source>
</evidence>
<dbReference type="PANTHER" id="PTHR48277:SF1">
    <property type="entry name" value="MITOCHONDRIAL RIBOSOMAL PROTEIN S5"/>
    <property type="match status" value="1"/>
</dbReference>
<evidence type="ECO:0000313" key="12">
    <source>
        <dbReference type="Proteomes" id="UP000029452"/>
    </source>
</evidence>